<dbReference type="InterPro" id="IPR000330">
    <property type="entry name" value="SNF2_N"/>
</dbReference>
<dbReference type="Gene3D" id="3.40.50.300">
    <property type="entry name" value="P-loop containing nucleotide triphosphate hydrolases"/>
    <property type="match status" value="1"/>
</dbReference>
<dbReference type="InterPro" id="IPR014001">
    <property type="entry name" value="Helicase_ATP-bd"/>
</dbReference>
<dbReference type="SMART" id="SM00490">
    <property type="entry name" value="HELICc"/>
    <property type="match status" value="1"/>
</dbReference>
<reference evidence="4 5" key="1">
    <citation type="submission" date="2016-07" db="EMBL/GenBank/DDBJ databases">
        <title>Draft genome of a psychrotolerant acidophile Acidithiobacillus ferrivorans strain YL15.</title>
        <authorList>
            <person name="Peng T."/>
            <person name="Ma L."/>
            <person name="Nan M."/>
            <person name="An N."/>
            <person name="Wang M."/>
            <person name="Qiu G."/>
            <person name="Zeng W."/>
        </authorList>
    </citation>
    <scope>NUCLEOTIDE SEQUENCE [LARGE SCALE GENOMIC DNA]</scope>
    <source>
        <strain evidence="4 5">YL15</strain>
    </source>
</reference>
<dbReference type="InterPro" id="IPR050496">
    <property type="entry name" value="SNF2_RAD54_helicase_repair"/>
</dbReference>
<dbReference type="Gene3D" id="3.40.50.10810">
    <property type="entry name" value="Tandem AAA-ATPase domain"/>
    <property type="match status" value="1"/>
</dbReference>
<dbReference type="GO" id="GO:0005524">
    <property type="term" value="F:ATP binding"/>
    <property type="evidence" value="ECO:0007669"/>
    <property type="project" value="InterPro"/>
</dbReference>
<dbReference type="InterPro" id="IPR001650">
    <property type="entry name" value="Helicase_C-like"/>
</dbReference>
<evidence type="ECO:0000256" key="1">
    <source>
        <dbReference type="ARBA" id="ARBA00022801"/>
    </source>
</evidence>
<feature type="domain" description="Helicase ATP-binding" evidence="2">
    <location>
        <begin position="1"/>
        <end position="53"/>
    </location>
</feature>
<keyword evidence="1" id="KW-0378">Hydrolase</keyword>
<dbReference type="InterPro" id="IPR027417">
    <property type="entry name" value="P-loop_NTPase"/>
</dbReference>
<dbReference type="InterPro" id="IPR038718">
    <property type="entry name" value="SNF2-like_sf"/>
</dbReference>
<dbReference type="AlphaFoldDB" id="A0A1B9C0U0"/>
<evidence type="ECO:0000313" key="5">
    <source>
        <dbReference type="Proteomes" id="UP000093129"/>
    </source>
</evidence>
<dbReference type="Pfam" id="PF00271">
    <property type="entry name" value="Helicase_C"/>
    <property type="match status" value="1"/>
</dbReference>
<dbReference type="CDD" id="cd18793">
    <property type="entry name" value="SF2_C_SNF"/>
    <property type="match status" value="1"/>
</dbReference>
<feature type="domain" description="Helicase C-terminal" evidence="3">
    <location>
        <begin position="177"/>
        <end position="337"/>
    </location>
</feature>
<evidence type="ECO:0000259" key="2">
    <source>
        <dbReference type="PROSITE" id="PS51192"/>
    </source>
</evidence>
<gene>
    <name evidence="4" type="ORF">BBC27_07010</name>
</gene>
<accession>A0A1B9C0U0</accession>
<dbReference type="PROSITE" id="PS51194">
    <property type="entry name" value="HELICASE_CTER"/>
    <property type="match status" value="1"/>
</dbReference>
<dbReference type="GO" id="GO:0016787">
    <property type="term" value="F:hydrolase activity"/>
    <property type="evidence" value="ECO:0007669"/>
    <property type="project" value="UniProtKB-KW"/>
</dbReference>
<sequence>MVVDEAQAIKNATTKRSLALFDLQADFRLALSGTPVENRLTELWSILRFCNPGLLGPLSRFNERFAVPIERDRDRDAQRLLRRLVAPFILRRTKSQVLQDLPPRTEMTLTLTPDPEEAAHYEALRRQALAESENALQSGESQAQFHILAQLTRLRRAACDPRLVSPDLGIVGGKVKAFAELAAELAENGHKTLVFCQFVDFLTLLRAPLDDANIAYQYLDGGTPAAERDRRVAAFQAGEGHLFLISLKAGGFGLNLTAADYVIIADPWWNPAAEDQAAGRAHRIGQHRPVTVYRLVTQGTLEEKIIALHHEKRALAEGVLTDGGESATLPSSDELLSLMREAHMPKSCGSISGFWEYCLYPCEGSLCSDRTSRIC</sequence>
<organism evidence="4 5">
    <name type="scientific">Acidithiobacillus ferrivorans</name>
    <dbReference type="NCBI Taxonomy" id="160808"/>
    <lineage>
        <taxon>Bacteria</taxon>
        <taxon>Pseudomonadati</taxon>
        <taxon>Pseudomonadota</taxon>
        <taxon>Acidithiobacillia</taxon>
        <taxon>Acidithiobacillales</taxon>
        <taxon>Acidithiobacillaceae</taxon>
        <taxon>Acidithiobacillus</taxon>
    </lineage>
</organism>
<comment type="caution">
    <text evidence="4">The sequence shown here is derived from an EMBL/GenBank/DDBJ whole genome shotgun (WGS) entry which is preliminary data.</text>
</comment>
<evidence type="ECO:0000313" key="4">
    <source>
        <dbReference type="EMBL" id="OCB03598.1"/>
    </source>
</evidence>
<evidence type="ECO:0000259" key="3">
    <source>
        <dbReference type="PROSITE" id="PS51194"/>
    </source>
</evidence>
<dbReference type="PROSITE" id="PS51192">
    <property type="entry name" value="HELICASE_ATP_BIND_1"/>
    <property type="match status" value="1"/>
</dbReference>
<dbReference type="InterPro" id="IPR049730">
    <property type="entry name" value="SNF2/RAD54-like_C"/>
</dbReference>
<dbReference type="GO" id="GO:0015616">
    <property type="term" value="F:DNA translocase activity"/>
    <property type="evidence" value="ECO:0007669"/>
    <property type="project" value="TreeGrafter"/>
</dbReference>
<dbReference type="GO" id="GO:0004386">
    <property type="term" value="F:helicase activity"/>
    <property type="evidence" value="ECO:0007669"/>
    <property type="project" value="UniProtKB-KW"/>
</dbReference>
<protein>
    <submittedName>
        <fullName evidence="4">Uncharacterized protein</fullName>
    </submittedName>
</protein>
<dbReference type="PANTHER" id="PTHR45629:SF7">
    <property type="entry name" value="DNA EXCISION REPAIR PROTEIN ERCC-6-RELATED"/>
    <property type="match status" value="1"/>
</dbReference>
<dbReference type="PANTHER" id="PTHR45629">
    <property type="entry name" value="SNF2/RAD54 FAMILY MEMBER"/>
    <property type="match status" value="1"/>
</dbReference>
<name>A0A1B9C0U0_9PROT</name>
<proteinExistence type="predicted"/>
<dbReference type="Pfam" id="PF00176">
    <property type="entry name" value="SNF2-rel_dom"/>
    <property type="match status" value="1"/>
</dbReference>
<dbReference type="Proteomes" id="UP000093129">
    <property type="component" value="Unassembled WGS sequence"/>
</dbReference>
<dbReference type="EMBL" id="MASQ01000058">
    <property type="protein sequence ID" value="OCB03598.1"/>
    <property type="molecule type" value="Genomic_DNA"/>
</dbReference>
<dbReference type="SUPFAM" id="SSF52540">
    <property type="entry name" value="P-loop containing nucleoside triphosphate hydrolases"/>
    <property type="match status" value="2"/>
</dbReference>